<organism evidence="11 12">
    <name type="scientific">Cercopithifilaria johnstoni</name>
    <dbReference type="NCBI Taxonomy" id="2874296"/>
    <lineage>
        <taxon>Eukaryota</taxon>
        <taxon>Metazoa</taxon>
        <taxon>Ecdysozoa</taxon>
        <taxon>Nematoda</taxon>
        <taxon>Chromadorea</taxon>
        <taxon>Rhabditida</taxon>
        <taxon>Spirurina</taxon>
        <taxon>Spiruromorpha</taxon>
        <taxon>Filarioidea</taxon>
        <taxon>Onchocercidae</taxon>
        <taxon>Cercopithifilaria</taxon>
    </lineage>
</organism>
<sequence>MRTETNRAFENKASKLFRIHSSMFSVTTRQLLPFNIKDIPQQESAVQDIEVRLSGINITFRSRRLQFIVLCCAVFVFYITYGFIQELIFKVDGMESYGWHLTLIQFLIYSITALMESFYCTMISRRRIPVYIHLQIATLTVGTIGFSNVAVGYLNYPTQVIFKCCKLVPVLIGGIIIQGKQYSCIDFAAACMMSFGLIIFILGDTMISPMFNSFGYAMISIALLFDAVIGNIQEKSLHTYKATINEIILYSYSIGFIYILLGLMIYGNFLDGFYFFSKHPLQTYGYSIIFSISGYLGLNAVLSLVRTQGALTAVTVTTIRKAVTIILSFLFFSKPFVSQYLWGGLLILIAIYLNLYSKNRSSWELIVKNFIQRLRS</sequence>
<feature type="transmembrane region" description="Helical" evidence="10">
    <location>
        <begin position="312"/>
        <end position="333"/>
    </location>
</feature>
<keyword evidence="4 10" id="KW-0812">Transmembrane</keyword>
<dbReference type="Proteomes" id="UP000746747">
    <property type="component" value="Unassembled WGS sequence"/>
</dbReference>
<dbReference type="InterPro" id="IPR013657">
    <property type="entry name" value="SCL35B1-4/HUT1"/>
</dbReference>
<evidence type="ECO:0000313" key="11">
    <source>
        <dbReference type="EMBL" id="CAG9532363.1"/>
    </source>
</evidence>
<feature type="transmembrane region" description="Helical" evidence="10">
    <location>
        <begin position="184"/>
        <end position="202"/>
    </location>
</feature>
<keyword evidence="6 10" id="KW-0472">Membrane</keyword>
<dbReference type="Pfam" id="PF08449">
    <property type="entry name" value="UAA"/>
    <property type="match status" value="1"/>
</dbReference>
<dbReference type="GO" id="GO:0000139">
    <property type="term" value="C:Golgi membrane"/>
    <property type="evidence" value="ECO:0007669"/>
    <property type="project" value="UniProtKB-SubCell"/>
</dbReference>
<dbReference type="EMBL" id="CAKAEH010000961">
    <property type="protein sequence ID" value="CAG9532363.1"/>
    <property type="molecule type" value="Genomic_DNA"/>
</dbReference>
<evidence type="ECO:0000256" key="1">
    <source>
        <dbReference type="ARBA" id="ARBA00004653"/>
    </source>
</evidence>
<keyword evidence="12" id="KW-1185">Reference proteome</keyword>
<feature type="transmembrane region" description="Helical" evidence="10">
    <location>
        <begin position="339"/>
        <end position="356"/>
    </location>
</feature>
<feature type="transmembrane region" description="Helical" evidence="10">
    <location>
        <begin position="286"/>
        <end position="305"/>
    </location>
</feature>
<feature type="transmembrane region" description="Helical" evidence="10">
    <location>
        <begin position="214"/>
        <end position="232"/>
    </location>
</feature>
<gene>
    <name evidence="11" type="ORF">CJOHNSTONI_LOCUS2676</name>
</gene>
<evidence type="ECO:0000256" key="6">
    <source>
        <dbReference type="ARBA" id="ARBA00023136"/>
    </source>
</evidence>
<feature type="transmembrane region" description="Helical" evidence="10">
    <location>
        <begin position="96"/>
        <end position="119"/>
    </location>
</feature>
<evidence type="ECO:0000256" key="2">
    <source>
        <dbReference type="ARBA" id="ARBA00010694"/>
    </source>
</evidence>
<comment type="similarity">
    <text evidence="2">Belongs to the nucleotide-sugar transporter family. SLC35B subfamily.</text>
</comment>
<feature type="transmembrane region" description="Helical" evidence="10">
    <location>
        <begin position="244"/>
        <end position="266"/>
    </location>
</feature>
<evidence type="ECO:0000256" key="10">
    <source>
        <dbReference type="SAM" id="Phobius"/>
    </source>
</evidence>
<accession>A0A8J2LYF0</accession>
<dbReference type="GO" id="GO:0046964">
    <property type="term" value="F:3'-phosphoadenosine 5'-phosphosulfate transmembrane transporter activity"/>
    <property type="evidence" value="ECO:0007669"/>
    <property type="project" value="TreeGrafter"/>
</dbReference>
<evidence type="ECO:0000256" key="4">
    <source>
        <dbReference type="ARBA" id="ARBA00022692"/>
    </source>
</evidence>
<evidence type="ECO:0000256" key="7">
    <source>
        <dbReference type="ARBA" id="ARBA00039669"/>
    </source>
</evidence>
<evidence type="ECO:0000256" key="5">
    <source>
        <dbReference type="ARBA" id="ARBA00022989"/>
    </source>
</evidence>
<evidence type="ECO:0000313" key="12">
    <source>
        <dbReference type="Proteomes" id="UP000746747"/>
    </source>
</evidence>
<dbReference type="PANTHER" id="PTHR10778">
    <property type="entry name" value="SOLUTE CARRIER FAMILY 35 MEMBER B"/>
    <property type="match status" value="1"/>
</dbReference>
<feature type="transmembrane region" description="Helical" evidence="10">
    <location>
        <begin position="65"/>
        <end position="84"/>
    </location>
</feature>
<feature type="transmembrane region" description="Helical" evidence="10">
    <location>
        <begin position="131"/>
        <end position="154"/>
    </location>
</feature>
<evidence type="ECO:0000256" key="3">
    <source>
        <dbReference type="ARBA" id="ARBA00022448"/>
    </source>
</evidence>
<feature type="transmembrane region" description="Helical" evidence="10">
    <location>
        <begin position="160"/>
        <end position="177"/>
    </location>
</feature>
<proteinExistence type="inferred from homology"/>
<keyword evidence="3" id="KW-0813">Transport</keyword>
<comment type="subcellular location">
    <subcellularLocation>
        <location evidence="1">Golgi apparatus membrane</location>
        <topology evidence="1">Multi-pass membrane protein</topology>
    </subcellularLocation>
</comment>
<protein>
    <recommendedName>
        <fullName evidence="7">Adenosine 3'-phospho 5'-phosphosulfate transporter 2</fullName>
    </recommendedName>
    <alternativeName>
        <fullName evidence="8">PAPS transporter 2</fullName>
    </alternativeName>
    <alternativeName>
        <fullName evidence="9">Solute carrier family 35 member B3 homolog</fullName>
    </alternativeName>
</protein>
<dbReference type="OrthoDB" id="438495at2759"/>
<name>A0A8J2LYF0_9BILA</name>
<reference evidence="11" key="1">
    <citation type="submission" date="2021-09" db="EMBL/GenBank/DDBJ databases">
        <authorList>
            <consortium name="Pathogen Informatics"/>
        </authorList>
    </citation>
    <scope>NUCLEOTIDE SEQUENCE</scope>
</reference>
<dbReference type="AlphaFoldDB" id="A0A8J2LYF0"/>
<dbReference type="PANTHER" id="PTHR10778:SF8">
    <property type="entry name" value="ADENOSINE 3'-PHOSPHO 5'-PHOSPHOSULFATE TRANSPORTER 2"/>
    <property type="match status" value="1"/>
</dbReference>
<dbReference type="GO" id="GO:0005789">
    <property type="term" value="C:endoplasmic reticulum membrane"/>
    <property type="evidence" value="ECO:0007669"/>
    <property type="project" value="TreeGrafter"/>
</dbReference>
<evidence type="ECO:0000256" key="8">
    <source>
        <dbReference type="ARBA" id="ARBA00041866"/>
    </source>
</evidence>
<comment type="caution">
    <text evidence="11">The sequence shown here is derived from an EMBL/GenBank/DDBJ whole genome shotgun (WGS) entry which is preliminary data.</text>
</comment>
<keyword evidence="5 10" id="KW-1133">Transmembrane helix</keyword>
<evidence type="ECO:0000256" key="9">
    <source>
        <dbReference type="ARBA" id="ARBA00042729"/>
    </source>
</evidence>